<dbReference type="InterPro" id="IPR006544">
    <property type="entry name" value="P-type_TPase_V"/>
</dbReference>
<dbReference type="Gene3D" id="2.70.150.10">
    <property type="entry name" value="Calcium-transporting ATPase, cytoplasmic transduction domain A"/>
    <property type="match status" value="1"/>
</dbReference>
<keyword evidence="9 11" id="KW-0472">Membrane</keyword>
<evidence type="ECO:0000256" key="8">
    <source>
        <dbReference type="ARBA" id="ARBA00022989"/>
    </source>
</evidence>
<feature type="compositionally biased region" description="Basic residues" evidence="10">
    <location>
        <begin position="117"/>
        <end position="133"/>
    </location>
</feature>
<dbReference type="PANTHER" id="PTHR45630:SF6">
    <property type="entry name" value="CATION-TRANSPORTING P-TYPE ATPASE N-TERMINAL DOMAIN-CONTAINING PROTEIN"/>
    <property type="match status" value="1"/>
</dbReference>
<evidence type="ECO:0000256" key="5">
    <source>
        <dbReference type="ARBA" id="ARBA00022840"/>
    </source>
</evidence>
<keyword evidence="14" id="KW-1185">Reference proteome</keyword>
<evidence type="ECO:0000256" key="4">
    <source>
        <dbReference type="ARBA" id="ARBA00022741"/>
    </source>
</evidence>
<dbReference type="Proteomes" id="UP001153069">
    <property type="component" value="Unassembled WGS sequence"/>
</dbReference>
<evidence type="ECO:0000256" key="7">
    <source>
        <dbReference type="ARBA" id="ARBA00022967"/>
    </source>
</evidence>
<proteinExistence type="predicted"/>
<dbReference type="OrthoDB" id="48943at2759"/>
<dbReference type="PANTHER" id="PTHR45630">
    <property type="entry name" value="CATION-TRANSPORTING ATPASE-RELATED"/>
    <property type="match status" value="1"/>
</dbReference>
<dbReference type="PROSITE" id="PS00154">
    <property type="entry name" value="ATPASE_E1_E2"/>
    <property type="match status" value="1"/>
</dbReference>
<feature type="transmembrane region" description="Helical" evidence="11">
    <location>
        <begin position="1517"/>
        <end position="1535"/>
    </location>
</feature>
<dbReference type="Pfam" id="PF00122">
    <property type="entry name" value="E1-E2_ATPase"/>
    <property type="match status" value="1"/>
</dbReference>
<dbReference type="PRINTS" id="PR00119">
    <property type="entry name" value="CATATPASE"/>
</dbReference>
<keyword evidence="6" id="KW-0460">Magnesium</keyword>
<keyword evidence="5" id="KW-0067">ATP-binding</keyword>
<dbReference type="InterPro" id="IPR059000">
    <property type="entry name" value="ATPase_P-type_domA"/>
</dbReference>
<dbReference type="SUPFAM" id="SSF81660">
    <property type="entry name" value="Metal cation-transporting ATPase, ATP-binding domain N"/>
    <property type="match status" value="1"/>
</dbReference>
<feature type="region of interest" description="Disordered" evidence="10">
    <location>
        <begin position="1198"/>
        <end position="1225"/>
    </location>
</feature>
<dbReference type="InterPro" id="IPR036412">
    <property type="entry name" value="HAD-like_sf"/>
</dbReference>
<accession>A0A9N8DT65</accession>
<reference evidence="13" key="1">
    <citation type="submission" date="2020-06" db="EMBL/GenBank/DDBJ databases">
        <authorList>
            <consortium name="Plant Systems Biology data submission"/>
        </authorList>
    </citation>
    <scope>NUCLEOTIDE SEQUENCE</scope>
    <source>
        <strain evidence="13">D6</strain>
    </source>
</reference>
<evidence type="ECO:0000256" key="6">
    <source>
        <dbReference type="ARBA" id="ARBA00022842"/>
    </source>
</evidence>
<evidence type="ECO:0000313" key="13">
    <source>
        <dbReference type="EMBL" id="CAB9508222.1"/>
    </source>
</evidence>
<evidence type="ECO:0000256" key="10">
    <source>
        <dbReference type="SAM" id="MobiDB-lite"/>
    </source>
</evidence>
<evidence type="ECO:0000313" key="14">
    <source>
        <dbReference type="Proteomes" id="UP001153069"/>
    </source>
</evidence>
<evidence type="ECO:0000256" key="2">
    <source>
        <dbReference type="ARBA" id="ARBA00022692"/>
    </source>
</evidence>
<dbReference type="PROSITE" id="PS01229">
    <property type="entry name" value="COF_2"/>
    <property type="match status" value="1"/>
</dbReference>
<feature type="transmembrane region" description="Helical" evidence="11">
    <location>
        <begin position="256"/>
        <end position="278"/>
    </location>
</feature>
<keyword evidence="4" id="KW-0547">Nucleotide-binding</keyword>
<feature type="transmembrane region" description="Helical" evidence="11">
    <location>
        <begin position="1425"/>
        <end position="1444"/>
    </location>
</feature>
<dbReference type="Gene3D" id="3.40.50.1000">
    <property type="entry name" value="HAD superfamily/HAD-like"/>
    <property type="match status" value="1"/>
</dbReference>
<dbReference type="SUPFAM" id="SSF81665">
    <property type="entry name" value="Calcium ATPase, transmembrane domain M"/>
    <property type="match status" value="1"/>
</dbReference>
<dbReference type="SUPFAM" id="SSF81653">
    <property type="entry name" value="Calcium ATPase, transduction domain A"/>
    <property type="match status" value="1"/>
</dbReference>
<sequence length="1672" mass="182946">MRKHRIQKDLIKSWKTLSFLSCFLLQLLSWRSNSLVQATSSSGAAIYTTSTDTHRLIQGTVYKSEWPTTSTSRNPGANKRVDSPTLPLQLRLRGGSTSQAPSNDDDQKKKDPPTRAKPNKKKVKSTKKKTTKKVNKQVPAMFQLIPVPNNSIHVEALLVDRYLSWKWLARIVLTAITVWQLQACQNTAGIPKRKAIWSILADANLLLKQDGTTSTTTTSMPESFQPTALDSLLAKTLARASRDMIPPAAMPFAGPLIRTIMAALALLVFTVLLPHWFLQVRVWYDYQQQPIHQYDDNNQMSPTAVLIRIDTTTSARAQSSHSQTICPLHRTNLRSQMEHNLPPFHFDYQHRRYYYDPSSNNNQCWQGGPNWELQSVGDIVSSATKSNNKYVGVLQAPSQLLHAQERWYPYNHQTSVPIPTLKQALWERIQSPLVVAQLIGKAMTVLEEGKAALVSLGTTLLQHYSNARASIQSSKRLQQDVAGLAQEFSQTPVWILRASRWQLLETSDLLPGDLFWISSANKNKKRNVVVPVDALLLEGVCVTMEAVLTGESVPQTKMPIDDNTSSHQWNQTLDMAGVHRNAILFAGTTVLHCSSSSSHSSPSAPPNLEQPGVLCLALRTGSYSSKGELIGALTSSRSKNNKAGSISNPQFDRDALKLISIMSVVTVLACSSLFWGTSTRHKVSGFRRIIQCSRIATTCIPSDLPMSLSHVVRSCAHVLRQEADVVCSQPGALLTASQIDLVVFDKTGTLTADTQALSQVITLPNATKSATDTKNKSKKGQNVTKSDNSLNEMANLVLAGCHSLVQVDGDESSDESNERSMVGDPLELAALRFSGWEYHEAGGYYQPASSSSTGKKTVEKLWQLKVFPFSPASRLSSAVCLVQNSNGEYKLWTLIKGAPEAVEPLIDQEKHSNISFASWYERKVLQLEAKGIRAIAMAGKELAIPDHLSNGTDASESGLLDRARSFADSIHRNDVEELKGSSSFLGLACFNAQTRPSSKRVLGELAAGNIHSVMLTGDSMAAALAVARKVGMLHEHAKLAALEVAPSSTTTAPELHFRITTTKQSQNKGKVTRLTSKVISDVLGGTKKGEIQLAASGAAIMALLSKKGQNQECDSLIESLSHFSVVARASPDCKEKFVASLSGRRVLMCGDGVNDVSAMKEAEVSVALLNGFGTESERPNKKEIDIEDNRRKQRLKAKRLAKQGLSNGSSALDAQGIGSSKTASSARIQTRIEEAQLEITKRAIQRQMDNGTLTSGQPAYSFGDLRDMLASIWEAGAEERRRAKKLKQGGGEAASILAEEDILIRQESTSDGNMTLQTADIKPGEACMASPFSCLRSSIDGVEAVIRAGIATAACALSVQQKITLHSLISCFNLSALFRDGFRYGMNMSFVDMILYTFLDFASYQESCKMRPRLPRSKRPSTQSLFAPANFFSVVGQVFVHLLSTEMGILFARKLEDESANDAAVPRVLIRAVGSQSPRVAAWTNAMAKSAASGYSDQQGKKNFLGMTKFVPNYETNVVFVLSIIQTIVTTLLMHKGDPFYLSILESQNLCFFAGLSGIVVVASILDSFPQLNQILELRPWKSKKAKFCVLGLALADTIACSGIEYMSRHIFQKTLSMKKPYQSTAPTKIRAAKTAANLEEDALREETRKNLRVLLICTIVMLTMTLGAAIG</sequence>
<dbReference type="GO" id="GO:0016020">
    <property type="term" value="C:membrane"/>
    <property type="evidence" value="ECO:0007669"/>
    <property type="project" value="UniProtKB-SubCell"/>
</dbReference>
<evidence type="ECO:0000256" key="9">
    <source>
        <dbReference type="ARBA" id="ARBA00023136"/>
    </source>
</evidence>
<evidence type="ECO:0000256" key="1">
    <source>
        <dbReference type="ARBA" id="ARBA00004141"/>
    </source>
</evidence>
<feature type="domain" description="P-type ATPase A" evidence="12">
    <location>
        <begin position="489"/>
        <end position="591"/>
    </location>
</feature>
<keyword evidence="2 11" id="KW-0812">Transmembrane</keyword>
<gene>
    <name evidence="13" type="ORF">SEMRO_338_G120830.1</name>
</gene>
<feature type="region of interest" description="Disordered" evidence="10">
    <location>
        <begin position="91"/>
        <end position="133"/>
    </location>
</feature>
<dbReference type="Gene3D" id="3.40.1110.10">
    <property type="entry name" value="Calcium-transporting ATPase, cytoplasmic domain N"/>
    <property type="match status" value="1"/>
</dbReference>
<dbReference type="GO" id="GO:0019829">
    <property type="term" value="F:ATPase-coupled monoatomic cation transmembrane transporter activity"/>
    <property type="evidence" value="ECO:0007669"/>
    <property type="project" value="TreeGrafter"/>
</dbReference>
<feature type="compositionally biased region" description="Polar residues" evidence="10">
    <location>
        <begin position="1204"/>
        <end position="1225"/>
    </location>
</feature>
<dbReference type="InterPro" id="IPR044492">
    <property type="entry name" value="P_typ_ATPase_HD_dom"/>
</dbReference>
<dbReference type="GO" id="GO:0005524">
    <property type="term" value="F:ATP binding"/>
    <property type="evidence" value="ECO:0007669"/>
    <property type="project" value="UniProtKB-KW"/>
</dbReference>
<keyword evidence="3" id="KW-0479">Metal-binding</keyword>
<dbReference type="GO" id="GO:0046872">
    <property type="term" value="F:metal ion binding"/>
    <property type="evidence" value="ECO:0007669"/>
    <property type="project" value="UniProtKB-KW"/>
</dbReference>
<evidence type="ECO:0000256" key="11">
    <source>
        <dbReference type="SAM" id="Phobius"/>
    </source>
</evidence>
<dbReference type="InterPro" id="IPR023214">
    <property type="entry name" value="HAD_sf"/>
</dbReference>
<feature type="compositionally biased region" description="Basic and acidic residues" evidence="10">
    <location>
        <begin position="105"/>
        <end position="114"/>
    </location>
</feature>
<dbReference type="InterPro" id="IPR018303">
    <property type="entry name" value="ATPase_P-typ_P_site"/>
</dbReference>
<feature type="transmembrane region" description="Helical" evidence="11">
    <location>
        <begin position="1654"/>
        <end position="1671"/>
    </location>
</feature>
<dbReference type="EMBL" id="CAICTM010000337">
    <property type="protein sequence ID" value="CAB9508222.1"/>
    <property type="molecule type" value="Genomic_DNA"/>
</dbReference>
<keyword evidence="7" id="KW-1278">Translocase</keyword>
<comment type="subcellular location">
    <subcellularLocation>
        <location evidence="1">Membrane</location>
        <topology evidence="1">Multi-pass membrane protein</topology>
    </subcellularLocation>
</comment>
<dbReference type="InterPro" id="IPR023298">
    <property type="entry name" value="ATPase_P-typ_TM_dom_sf"/>
</dbReference>
<dbReference type="SUPFAM" id="SSF56784">
    <property type="entry name" value="HAD-like"/>
    <property type="match status" value="1"/>
</dbReference>
<name>A0A9N8DT65_9STRA</name>
<dbReference type="GO" id="GO:0140358">
    <property type="term" value="F:P-type transmembrane transporter activity"/>
    <property type="evidence" value="ECO:0007669"/>
    <property type="project" value="InterPro"/>
</dbReference>
<comment type="caution">
    <text evidence="13">The sequence shown here is derived from an EMBL/GenBank/DDBJ whole genome shotgun (WGS) entry which is preliminary data.</text>
</comment>
<dbReference type="SFLD" id="SFLDS00003">
    <property type="entry name" value="Haloacid_Dehalogenase"/>
    <property type="match status" value="1"/>
</dbReference>
<organism evidence="13 14">
    <name type="scientific">Seminavis robusta</name>
    <dbReference type="NCBI Taxonomy" id="568900"/>
    <lineage>
        <taxon>Eukaryota</taxon>
        <taxon>Sar</taxon>
        <taxon>Stramenopiles</taxon>
        <taxon>Ochrophyta</taxon>
        <taxon>Bacillariophyta</taxon>
        <taxon>Bacillariophyceae</taxon>
        <taxon>Bacillariophycidae</taxon>
        <taxon>Naviculales</taxon>
        <taxon>Naviculaceae</taxon>
        <taxon>Seminavis</taxon>
    </lineage>
</organism>
<dbReference type="InterPro" id="IPR008250">
    <property type="entry name" value="ATPase_P-typ_transduc_dom_A_sf"/>
</dbReference>
<keyword evidence="8 11" id="KW-1133">Transmembrane helix</keyword>
<dbReference type="SFLD" id="SFLDG00002">
    <property type="entry name" value="C1.7:_P-type_atpase_like"/>
    <property type="match status" value="1"/>
</dbReference>
<evidence type="ECO:0000259" key="12">
    <source>
        <dbReference type="Pfam" id="PF00122"/>
    </source>
</evidence>
<dbReference type="SFLD" id="SFLDF00027">
    <property type="entry name" value="p-type_atpase"/>
    <property type="match status" value="1"/>
</dbReference>
<evidence type="ECO:0000256" key="3">
    <source>
        <dbReference type="ARBA" id="ARBA00022723"/>
    </source>
</evidence>
<protein>
    <submittedName>
        <fullName evidence="13">Probable cation-transporting ATPase 13A4</fullName>
    </submittedName>
</protein>
<feature type="transmembrane region" description="Helical" evidence="11">
    <location>
        <begin position="1547"/>
        <end position="1566"/>
    </location>
</feature>
<dbReference type="InterPro" id="IPR023299">
    <property type="entry name" value="ATPase_P-typ_cyto_dom_N"/>
</dbReference>